<accession>A0ABN2Q4E8</accession>
<protein>
    <submittedName>
        <fullName evidence="4">Gfo/Idh/MocA family oxidoreductase</fullName>
    </submittedName>
</protein>
<dbReference type="InterPro" id="IPR013974">
    <property type="entry name" value="SAF"/>
</dbReference>
<dbReference type="PANTHER" id="PTHR37850:SF3">
    <property type="entry name" value="BLR7815 PROTEIN"/>
    <property type="match status" value="1"/>
</dbReference>
<feature type="domain" description="Oxidoreductase DRL-like catalytic" evidence="3">
    <location>
        <begin position="139"/>
        <end position="322"/>
    </location>
</feature>
<evidence type="ECO:0000313" key="4">
    <source>
        <dbReference type="EMBL" id="GAA1941321.1"/>
    </source>
</evidence>
<dbReference type="Pfam" id="PF21135">
    <property type="entry name" value="DRL_cat"/>
    <property type="match status" value="1"/>
</dbReference>
<dbReference type="Pfam" id="PF01408">
    <property type="entry name" value="GFO_IDH_MocA"/>
    <property type="match status" value="1"/>
</dbReference>
<dbReference type="Gene3D" id="3.40.50.720">
    <property type="entry name" value="NAD(P)-binding Rossmann-like Domain"/>
    <property type="match status" value="1"/>
</dbReference>
<name>A0ABN2Q4E8_9PSEU</name>
<proteinExistence type="predicted"/>
<dbReference type="InterPro" id="IPR048423">
    <property type="entry name" value="DRL_cat"/>
</dbReference>
<reference evidence="4 5" key="1">
    <citation type="journal article" date="2019" name="Int. J. Syst. Evol. Microbiol.">
        <title>The Global Catalogue of Microorganisms (GCM) 10K type strain sequencing project: providing services to taxonomists for standard genome sequencing and annotation.</title>
        <authorList>
            <consortium name="The Broad Institute Genomics Platform"/>
            <consortium name="The Broad Institute Genome Sequencing Center for Infectious Disease"/>
            <person name="Wu L."/>
            <person name="Ma J."/>
        </authorList>
    </citation>
    <scope>NUCLEOTIDE SEQUENCE [LARGE SCALE GENOMIC DNA]</scope>
    <source>
        <strain evidence="4 5">JCM 14545</strain>
    </source>
</reference>
<feature type="domain" description="Gfo/Idh/MocA-like oxidoreductase N-terminal" evidence="1">
    <location>
        <begin position="15"/>
        <end position="110"/>
    </location>
</feature>
<feature type="domain" description="SAF" evidence="2">
    <location>
        <begin position="346"/>
        <end position="404"/>
    </location>
</feature>
<gene>
    <name evidence="4" type="ORF">GCM10009754_05810</name>
</gene>
<keyword evidence="5" id="KW-1185">Reference proteome</keyword>
<dbReference type="SUPFAM" id="SSF51735">
    <property type="entry name" value="NAD(P)-binding Rossmann-fold domains"/>
    <property type="match status" value="1"/>
</dbReference>
<dbReference type="EMBL" id="BAAANN010000002">
    <property type="protein sequence ID" value="GAA1941321.1"/>
    <property type="molecule type" value="Genomic_DNA"/>
</dbReference>
<evidence type="ECO:0000259" key="2">
    <source>
        <dbReference type="Pfam" id="PF08666"/>
    </source>
</evidence>
<organism evidence="4 5">
    <name type="scientific">Amycolatopsis minnesotensis</name>
    <dbReference type="NCBI Taxonomy" id="337894"/>
    <lineage>
        <taxon>Bacteria</taxon>
        <taxon>Bacillati</taxon>
        <taxon>Actinomycetota</taxon>
        <taxon>Actinomycetes</taxon>
        <taxon>Pseudonocardiales</taxon>
        <taxon>Pseudonocardiaceae</taxon>
        <taxon>Amycolatopsis</taxon>
    </lineage>
</organism>
<comment type="caution">
    <text evidence="4">The sequence shown here is derived from an EMBL/GenBank/DDBJ whole genome shotgun (WGS) entry which is preliminary data.</text>
</comment>
<evidence type="ECO:0000259" key="1">
    <source>
        <dbReference type="Pfam" id="PF01408"/>
    </source>
</evidence>
<dbReference type="InterPro" id="IPR036291">
    <property type="entry name" value="NAD(P)-bd_dom_sf"/>
</dbReference>
<evidence type="ECO:0000259" key="3">
    <source>
        <dbReference type="Pfam" id="PF21135"/>
    </source>
</evidence>
<dbReference type="Pfam" id="PF08666">
    <property type="entry name" value="SAF"/>
    <property type="match status" value="1"/>
</dbReference>
<sequence length="427" mass="44498">MLNLLDDLRARTSPVRCAVIGCGKFTTMFLHQARRLDGLLVSAVADLSPERAATALEAAGYATGEVKIAASAHDLLGDPDIEVVVEATGDPLAGIEHALAAIDGGQHVVMVTVEADALAGPALAARARARGVVYSMAYGDQPALICELVDWARTCGFDVVSAGKGTKYLPEYHFSTPETVWGHYGFAPGYAESARLNPRMFNSFLDGTKSAIEMVAVANGTGLSAPPSGLLFPPCGADDLASVCVPAADGGALAGKGVVEVVSSLRRDGAQVDRDLRWGVYVTLEAPSEYVRDCFAQYGLKAGHSGQYAAMYRPYHLIGLELAVSVVSAAVRRAPTGTARSFAADVVTTAKRDLEPGDRLDGEGGYTAYGTAVPASASIERGLLPIGLAKGARLTSKVHKGSQVGLAEVTFDERSSALTLREGMLAG</sequence>
<dbReference type="PANTHER" id="PTHR37850">
    <property type="entry name" value="STRU PROTEIN"/>
    <property type="match status" value="1"/>
</dbReference>
<evidence type="ECO:0000313" key="5">
    <source>
        <dbReference type="Proteomes" id="UP001501116"/>
    </source>
</evidence>
<dbReference type="Proteomes" id="UP001501116">
    <property type="component" value="Unassembled WGS sequence"/>
</dbReference>
<dbReference type="CDD" id="cd11616">
    <property type="entry name" value="SAF_DH_OX_like"/>
    <property type="match status" value="1"/>
</dbReference>
<dbReference type="InterPro" id="IPR000683">
    <property type="entry name" value="Gfo/Idh/MocA-like_OxRdtase_N"/>
</dbReference>